<dbReference type="PANTHER" id="PTHR31170:SF25">
    <property type="entry name" value="BNAA09G04570D PROTEIN"/>
    <property type="match status" value="1"/>
</dbReference>
<feature type="transmembrane region" description="Helical" evidence="1">
    <location>
        <begin position="320"/>
        <end position="344"/>
    </location>
</feature>
<proteinExistence type="predicted"/>
<dbReference type="PANTHER" id="PTHR31170">
    <property type="entry name" value="BNAC04G53230D PROTEIN"/>
    <property type="match status" value="1"/>
</dbReference>
<sequence length="350" mass="40198">MKKLEPQARNAYSEDPTDMDSNDFALMLLLDGCFVVWTIISRSLRDGGLEDLQNPIDSKPWPLPVVAQDMLILENQLPFFLLEHLYDFANFRGHSSTNSTSLAVLAFEFFRIFLNLKMKMPSNIEGRQFHHLLHLVHSCISPPENQDGGESSTGSRWGEEYGGASFLWIPTATQLMHSGVYPCRKMYAANILDITFDYENIRIPPVEVDHTSNRIFGNLIAFEQCNEDMNPHFTAYAIAMDCMVHTAFDATLLEDRGIITNSWGDSKEVPKFFNNLCKGVMIDMNRYYLLNVFTHIKKHRSKKYNTWMARLNRDYFSSPWAGISFVEAVVLLFIGIIETIYTVLQYLKSK</sequence>
<organism evidence="2 3">
    <name type="scientific">Canna indica</name>
    <name type="common">Indian-shot</name>
    <dbReference type="NCBI Taxonomy" id="4628"/>
    <lineage>
        <taxon>Eukaryota</taxon>
        <taxon>Viridiplantae</taxon>
        <taxon>Streptophyta</taxon>
        <taxon>Embryophyta</taxon>
        <taxon>Tracheophyta</taxon>
        <taxon>Spermatophyta</taxon>
        <taxon>Magnoliopsida</taxon>
        <taxon>Liliopsida</taxon>
        <taxon>Zingiberales</taxon>
        <taxon>Cannaceae</taxon>
        <taxon>Canna</taxon>
    </lineage>
</organism>
<evidence type="ECO:0000256" key="1">
    <source>
        <dbReference type="SAM" id="Phobius"/>
    </source>
</evidence>
<evidence type="ECO:0000313" key="2">
    <source>
        <dbReference type="EMBL" id="WOL06399.1"/>
    </source>
</evidence>
<dbReference type="EMBL" id="CP136894">
    <property type="protein sequence ID" value="WOL06399.1"/>
    <property type="molecule type" value="Genomic_DNA"/>
</dbReference>
<keyword evidence="1" id="KW-0812">Transmembrane</keyword>
<keyword evidence="3" id="KW-1185">Reference proteome</keyword>
<protein>
    <submittedName>
        <fullName evidence="2">UPF0481 protein</fullName>
    </submittedName>
</protein>
<reference evidence="2 3" key="1">
    <citation type="submission" date="2023-10" db="EMBL/GenBank/DDBJ databases">
        <title>Chromosome-scale genome assembly provides insights into flower coloration mechanisms of Canna indica.</title>
        <authorList>
            <person name="Li C."/>
        </authorList>
    </citation>
    <scope>NUCLEOTIDE SEQUENCE [LARGE SCALE GENOMIC DNA]</scope>
    <source>
        <tissue evidence="2">Flower</tissue>
    </source>
</reference>
<gene>
    <name evidence="2" type="ORF">Cni_G15133</name>
</gene>
<keyword evidence="1" id="KW-1133">Transmembrane helix</keyword>
<dbReference type="InterPro" id="IPR004158">
    <property type="entry name" value="DUF247_pln"/>
</dbReference>
<dbReference type="Pfam" id="PF03140">
    <property type="entry name" value="DUF247"/>
    <property type="match status" value="1"/>
</dbReference>
<accession>A0AAQ3KCV1</accession>
<dbReference type="Proteomes" id="UP001327560">
    <property type="component" value="Chromosome 5"/>
</dbReference>
<evidence type="ECO:0000313" key="3">
    <source>
        <dbReference type="Proteomes" id="UP001327560"/>
    </source>
</evidence>
<keyword evidence="1" id="KW-0472">Membrane</keyword>
<name>A0AAQ3KCV1_9LILI</name>
<dbReference type="AlphaFoldDB" id="A0AAQ3KCV1"/>